<name>A0A6A6I9J8_9PLEO</name>
<evidence type="ECO:0000256" key="2">
    <source>
        <dbReference type="SAM" id="Phobius"/>
    </source>
</evidence>
<evidence type="ECO:0000313" key="4">
    <source>
        <dbReference type="Proteomes" id="UP000800094"/>
    </source>
</evidence>
<organism evidence="3 4">
    <name type="scientific">Trematosphaeria pertusa</name>
    <dbReference type="NCBI Taxonomy" id="390896"/>
    <lineage>
        <taxon>Eukaryota</taxon>
        <taxon>Fungi</taxon>
        <taxon>Dikarya</taxon>
        <taxon>Ascomycota</taxon>
        <taxon>Pezizomycotina</taxon>
        <taxon>Dothideomycetes</taxon>
        <taxon>Pleosporomycetidae</taxon>
        <taxon>Pleosporales</taxon>
        <taxon>Massarineae</taxon>
        <taxon>Trematosphaeriaceae</taxon>
        <taxon>Trematosphaeria</taxon>
    </lineage>
</organism>
<evidence type="ECO:0000313" key="3">
    <source>
        <dbReference type="EMBL" id="KAF2246190.1"/>
    </source>
</evidence>
<feature type="region of interest" description="Disordered" evidence="1">
    <location>
        <begin position="211"/>
        <end position="269"/>
    </location>
</feature>
<dbReference type="GeneID" id="54587011"/>
<keyword evidence="2" id="KW-1133">Transmembrane helix</keyword>
<protein>
    <submittedName>
        <fullName evidence="3">Uncharacterized protein</fullName>
    </submittedName>
</protein>
<feature type="transmembrane region" description="Helical" evidence="2">
    <location>
        <begin position="12"/>
        <end position="33"/>
    </location>
</feature>
<keyword evidence="4" id="KW-1185">Reference proteome</keyword>
<sequence>MSDSLEPAYLSYLILFLRGVPSLLAAITLILAYREHLRFSSSNTPRALPFPPRRPSYRDRIPEVQDANWPPASPITRNYVKERGDRIPFVTPPPFAIGKRLDALRYDNVTSRGRGRDQTHFRIVYPIPQPFDNINSDGYGISSGRHGYESDRQYGIRETRSGYLSIPRRSGDPSPHREPVGGSSSPDGWYEYSGHRGGGLAPEYGALLARNAGRRTQNEDQGGERAYFPWYADGTRYDEEKEAEAEAEALGEEEEKEERRDQQECCRGA</sequence>
<evidence type="ECO:0000256" key="1">
    <source>
        <dbReference type="SAM" id="MobiDB-lite"/>
    </source>
</evidence>
<dbReference type="RefSeq" id="XP_033681194.1">
    <property type="nucleotide sequence ID" value="XM_033833681.1"/>
</dbReference>
<feature type="compositionally biased region" description="Acidic residues" evidence="1">
    <location>
        <begin position="240"/>
        <end position="256"/>
    </location>
</feature>
<gene>
    <name evidence="3" type="ORF">BU26DRAFT_567685</name>
</gene>
<feature type="region of interest" description="Disordered" evidence="1">
    <location>
        <begin position="164"/>
        <end position="194"/>
    </location>
</feature>
<accession>A0A6A6I9J8</accession>
<keyword evidence="2" id="KW-0472">Membrane</keyword>
<proteinExistence type="predicted"/>
<feature type="compositionally biased region" description="Basic and acidic residues" evidence="1">
    <location>
        <begin position="257"/>
        <end position="269"/>
    </location>
</feature>
<dbReference type="Proteomes" id="UP000800094">
    <property type="component" value="Unassembled WGS sequence"/>
</dbReference>
<feature type="compositionally biased region" description="Basic and acidic residues" evidence="1">
    <location>
        <begin position="169"/>
        <end position="179"/>
    </location>
</feature>
<keyword evidence="2" id="KW-0812">Transmembrane</keyword>
<dbReference type="AlphaFoldDB" id="A0A6A6I9J8"/>
<dbReference type="EMBL" id="ML987199">
    <property type="protein sequence ID" value="KAF2246190.1"/>
    <property type="molecule type" value="Genomic_DNA"/>
</dbReference>
<reference evidence="3" key="1">
    <citation type="journal article" date="2020" name="Stud. Mycol.">
        <title>101 Dothideomycetes genomes: a test case for predicting lifestyles and emergence of pathogens.</title>
        <authorList>
            <person name="Haridas S."/>
            <person name="Albert R."/>
            <person name="Binder M."/>
            <person name="Bloem J."/>
            <person name="Labutti K."/>
            <person name="Salamov A."/>
            <person name="Andreopoulos B."/>
            <person name="Baker S."/>
            <person name="Barry K."/>
            <person name="Bills G."/>
            <person name="Bluhm B."/>
            <person name="Cannon C."/>
            <person name="Castanera R."/>
            <person name="Culley D."/>
            <person name="Daum C."/>
            <person name="Ezra D."/>
            <person name="Gonzalez J."/>
            <person name="Henrissat B."/>
            <person name="Kuo A."/>
            <person name="Liang C."/>
            <person name="Lipzen A."/>
            <person name="Lutzoni F."/>
            <person name="Magnuson J."/>
            <person name="Mondo S."/>
            <person name="Nolan M."/>
            <person name="Ohm R."/>
            <person name="Pangilinan J."/>
            <person name="Park H.-J."/>
            <person name="Ramirez L."/>
            <person name="Alfaro M."/>
            <person name="Sun H."/>
            <person name="Tritt A."/>
            <person name="Yoshinaga Y."/>
            <person name="Zwiers L.-H."/>
            <person name="Turgeon B."/>
            <person name="Goodwin S."/>
            <person name="Spatafora J."/>
            <person name="Crous P."/>
            <person name="Grigoriev I."/>
        </authorList>
    </citation>
    <scope>NUCLEOTIDE SEQUENCE</scope>
    <source>
        <strain evidence="3">CBS 122368</strain>
    </source>
</reference>